<dbReference type="SUPFAM" id="SSF47598">
    <property type="entry name" value="Ribbon-helix-helix"/>
    <property type="match status" value="1"/>
</dbReference>
<dbReference type="EMBL" id="JACOPV010000007">
    <property type="protein sequence ID" value="MBM5458273.1"/>
    <property type="molecule type" value="Genomic_DNA"/>
</dbReference>
<protein>
    <recommendedName>
        <fullName evidence="3">Arc family DNA-binding protein</fullName>
    </recommendedName>
</protein>
<dbReference type="Proteomes" id="UP000745663">
    <property type="component" value="Unassembled WGS sequence"/>
</dbReference>
<organism evidence="1 2">
    <name type="scientific">Pseudomonas arcuscaelestis</name>
    <dbReference type="NCBI Taxonomy" id="2710591"/>
    <lineage>
        <taxon>Bacteria</taxon>
        <taxon>Pseudomonadati</taxon>
        <taxon>Pseudomonadota</taxon>
        <taxon>Gammaproteobacteria</taxon>
        <taxon>Pseudomonadales</taxon>
        <taxon>Pseudomonadaceae</taxon>
        <taxon>Pseudomonas</taxon>
    </lineage>
</organism>
<dbReference type="RefSeq" id="WP_203542014.1">
    <property type="nucleotide sequence ID" value="NZ_JACOPV010000007.1"/>
</dbReference>
<accession>A0ABS2BYZ6</accession>
<gene>
    <name evidence="1" type="ORF">H8F21_11960</name>
</gene>
<proteinExistence type="predicted"/>
<name>A0ABS2BYZ6_9PSED</name>
<comment type="caution">
    <text evidence="1">The sequence shown here is derived from an EMBL/GenBank/DDBJ whole genome shotgun (WGS) entry which is preliminary data.</text>
</comment>
<evidence type="ECO:0008006" key="3">
    <source>
        <dbReference type="Google" id="ProtNLM"/>
    </source>
</evidence>
<keyword evidence="2" id="KW-1185">Reference proteome</keyword>
<evidence type="ECO:0000313" key="1">
    <source>
        <dbReference type="EMBL" id="MBM5458273.1"/>
    </source>
</evidence>
<sequence length="68" mass="7999">MQRLNLELDAQLFEQLERSAQDNNLSLEQECLRRLGGGERHSRYVQALVAELRADEKQRRDSEEEEVV</sequence>
<reference evidence="1 2" key="1">
    <citation type="submission" date="2020-08" db="EMBL/GenBank/DDBJ databases">
        <title>Description of novel Pseudomonas species.</title>
        <authorList>
            <person name="Duman M."/>
            <person name="Mulet M."/>
            <person name="Altun S."/>
            <person name="Saticioglu I.B."/>
            <person name="Lalucat J."/>
            <person name="Garcia-Valdes E."/>
        </authorList>
    </citation>
    <scope>NUCLEOTIDE SEQUENCE [LARGE SCALE GENOMIC DNA]</scope>
    <source>
        <strain evidence="1 2">P66</strain>
    </source>
</reference>
<dbReference type="InterPro" id="IPR010985">
    <property type="entry name" value="Ribbon_hlx_hlx"/>
</dbReference>
<evidence type="ECO:0000313" key="2">
    <source>
        <dbReference type="Proteomes" id="UP000745663"/>
    </source>
</evidence>